<dbReference type="RefSeq" id="WP_143526228.1">
    <property type="nucleotide sequence ID" value="NZ_FTOQ01000011.1"/>
</dbReference>
<dbReference type="EMBL" id="FTOQ01000011">
    <property type="protein sequence ID" value="SIT03223.1"/>
    <property type="molecule type" value="Genomic_DNA"/>
</dbReference>
<accession>A0A1N7NY13</accession>
<dbReference type="OrthoDB" id="1416632at2"/>
<evidence type="ECO:0000313" key="1">
    <source>
        <dbReference type="EMBL" id="SIT03223.1"/>
    </source>
</evidence>
<reference evidence="2" key="1">
    <citation type="submission" date="2017-01" db="EMBL/GenBank/DDBJ databases">
        <authorList>
            <person name="Varghese N."/>
            <person name="Submissions S."/>
        </authorList>
    </citation>
    <scope>NUCLEOTIDE SEQUENCE [LARGE SCALE GENOMIC DNA]</scope>
    <source>
        <strain evidence="2">DSM 29430</strain>
    </source>
</reference>
<organism evidence="1 2">
    <name type="scientific">Roseivivax lentus</name>
    <dbReference type="NCBI Taxonomy" id="633194"/>
    <lineage>
        <taxon>Bacteria</taxon>
        <taxon>Pseudomonadati</taxon>
        <taxon>Pseudomonadota</taxon>
        <taxon>Alphaproteobacteria</taxon>
        <taxon>Rhodobacterales</taxon>
        <taxon>Roseobacteraceae</taxon>
        <taxon>Roseivivax</taxon>
    </lineage>
</organism>
<dbReference type="Proteomes" id="UP000186684">
    <property type="component" value="Unassembled WGS sequence"/>
</dbReference>
<name>A0A1N7NY13_9RHOB</name>
<proteinExistence type="predicted"/>
<dbReference type="AlphaFoldDB" id="A0A1N7NY13"/>
<dbReference type="STRING" id="633194.SAMN05421759_11118"/>
<sequence length="482" mass="46589">MSYGTATIMMTYIPQICGAAVPQGITITPICGQTGITPVCDPNVTSIPVICGGAAAAPQGITITPICGQTGITPVCDPKVTSIPVICGGAAAAPQGITITPICGQTGITPICDHNVTNVPVICGGAAAAPQAVGCAQATVHPTITTLPMCAPTVQVCPAPTAPAPGGCSGIQGGCQSPLTHPPCSGVQTQCCPQAGAPQGITALGLCDKTFIPAVCGVTVASQAIGCTGVPVICNGGAAAAPQAVGGANAALHPTLTAMGKCGGQTVQVCQTMFTQPVTHCSGVQTQCCAPAPGGAAPQGITVLGICGVTLPIVCPVATISQLAQCTGVAAICNNGAVAAPQTLTINTTVMTHPAFCPQHPTMTTTVQPTFACGQGMAAAAPQAVGMHTAATLCTQPAVCAGTTMATVCTQIGCNGGAVAAPQGGPIQTWFHTCGVPPVTLTCPNPAPGGGAAAPQAVTGTINPVVCAASNVIGCTGIPVVC</sequence>
<evidence type="ECO:0000313" key="2">
    <source>
        <dbReference type="Proteomes" id="UP000186684"/>
    </source>
</evidence>
<protein>
    <submittedName>
        <fullName evidence="1">Uncharacterized protein</fullName>
    </submittedName>
</protein>
<gene>
    <name evidence="1" type="ORF">SAMN05421759_11118</name>
</gene>
<keyword evidence="2" id="KW-1185">Reference proteome</keyword>